<dbReference type="InterPro" id="IPR051532">
    <property type="entry name" value="Ester_Hydrolysis_Enzymes"/>
</dbReference>
<name>A0A852TM60_9ACTN</name>
<dbReference type="PANTHER" id="PTHR30383">
    <property type="entry name" value="THIOESTERASE 1/PROTEASE 1/LYSOPHOSPHOLIPASE L1"/>
    <property type="match status" value="1"/>
</dbReference>
<dbReference type="Gene3D" id="2.60.40.10">
    <property type="entry name" value="Immunoglobulins"/>
    <property type="match status" value="1"/>
</dbReference>
<dbReference type="AlphaFoldDB" id="A0A852TM60"/>
<evidence type="ECO:0000256" key="1">
    <source>
        <dbReference type="SAM" id="MobiDB-lite"/>
    </source>
</evidence>
<dbReference type="InterPro" id="IPR036116">
    <property type="entry name" value="FN3_sf"/>
</dbReference>
<dbReference type="Pfam" id="PF13472">
    <property type="entry name" value="Lipase_GDSL_2"/>
    <property type="match status" value="1"/>
</dbReference>
<evidence type="ECO:0000313" key="4">
    <source>
        <dbReference type="EMBL" id="NYE45346.1"/>
    </source>
</evidence>
<reference evidence="4 5" key="1">
    <citation type="submission" date="2020-07" db="EMBL/GenBank/DDBJ databases">
        <title>Sequencing the genomes of 1000 actinobacteria strains.</title>
        <authorList>
            <person name="Klenk H.-P."/>
        </authorList>
    </citation>
    <scope>NUCLEOTIDE SEQUENCE [LARGE SCALE GENOMIC DNA]</scope>
    <source>
        <strain evidence="4 5">CXB654</strain>
    </source>
</reference>
<feature type="signal peptide" evidence="2">
    <location>
        <begin position="1"/>
        <end position="32"/>
    </location>
</feature>
<accession>A0A852TM60</accession>
<organism evidence="4 5">
    <name type="scientific">Spinactinospora alkalitolerans</name>
    <dbReference type="NCBI Taxonomy" id="687207"/>
    <lineage>
        <taxon>Bacteria</taxon>
        <taxon>Bacillati</taxon>
        <taxon>Actinomycetota</taxon>
        <taxon>Actinomycetes</taxon>
        <taxon>Streptosporangiales</taxon>
        <taxon>Nocardiopsidaceae</taxon>
        <taxon>Spinactinospora</taxon>
    </lineage>
</organism>
<dbReference type="InterPro" id="IPR013830">
    <property type="entry name" value="SGNH_hydro"/>
</dbReference>
<dbReference type="RefSeq" id="WP_179641585.1">
    <property type="nucleotide sequence ID" value="NZ_BAAAYY010000007.1"/>
</dbReference>
<dbReference type="InterPro" id="IPR036514">
    <property type="entry name" value="SGNH_hydro_sf"/>
</dbReference>
<dbReference type="InterPro" id="IPR013783">
    <property type="entry name" value="Ig-like_fold"/>
</dbReference>
<sequence length="418" mass="44152">MPAPGHRGALPVLALVLTVLLSVALGTAAAPAAPPDGSGGAAALRVMPAGDSIVQGSSGDHTWRYHLWSHLERRAGEVDFVGPDDGLTDVTTLDPADAVHTYRDPDFDQDHNARWGMSLAEAKNTIGEQVAAHRPDLLLVCLGINDLGWFGTDPEALEGDLRAYVANARTGNPELGIALSKVLPTQRAADDAGFAARVADFNRRMDAVARELSTEESPVVAVDPPGGFVPEQDTWDGTHPNARGELKIAAAFADALASEFSVGDAYPRPLPEVEPGPRAVPELTAEEVRRGTVELTWTAVPGATEYQIWTRESGGTDWTMLPLPLDPGRTAYTASGPASGGTDYRVRAAKGWNAGPYSNVVSSPVPGGSLSPLVGYPFFLLTLPRRRRAAPAPEPRALEAADRDGESAAAPRASFRRS</sequence>
<dbReference type="GO" id="GO:0004622">
    <property type="term" value="F:phosphatidylcholine lysophospholipase activity"/>
    <property type="evidence" value="ECO:0007669"/>
    <property type="project" value="TreeGrafter"/>
</dbReference>
<evidence type="ECO:0000259" key="3">
    <source>
        <dbReference type="Pfam" id="PF13472"/>
    </source>
</evidence>
<gene>
    <name evidence="4" type="ORF">HDA32_000466</name>
</gene>
<dbReference type="PANTHER" id="PTHR30383:SF5">
    <property type="entry name" value="SGNH HYDROLASE-TYPE ESTERASE DOMAIN-CONTAINING PROTEIN"/>
    <property type="match status" value="1"/>
</dbReference>
<proteinExistence type="predicted"/>
<dbReference type="SUPFAM" id="SSF49265">
    <property type="entry name" value="Fibronectin type III"/>
    <property type="match status" value="1"/>
</dbReference>
<feature type="region of interest" description="Disordered" evidence="1">
    <location>
        <begin position="390"/>
        <end position="418"/>
    </location>
</feature>
<dbReference type="SUPFAM" id="SSF52266">
    <property type="entry name" value="SGNH hydrolase"/>
    <property type="match status" value="1"/>
</dbReference>
<feature type="chain" id="PRO_5032880765" description="SGNH hydrolase-type esterase domain-containing protein" evidence="2">
    <location>
        <begin position="33"/>
        <end position="418"/>
    </location>
</feature>
<comment type="caution">
    <text evidence="4">The sequence shown here is derived from an EMBL/GenBank/DDBJ whole genome shotgun (WGS) entry which is preliminary data.</text>
</comment>
<evidence type="ECO:0000313" key="5">
    <source>
        <dbReference type="Proteomes" id="UP000589036"/>
    </source>
</evidence>
<dbReference type="EMBL" id="JACCCC010000001">
    <property type="protein sequence ID" value="NYE45346.1"/>
    <property type="molecule type" value="Genomic_DNA"/>
</dbReference>
<keyword evidence="2" id="KW-0732">Signal</keyword>
<dbReference type="Proteomes" id="UP000589036">
    <property type="component" value="Unassembled WGS sequence"/>
</dbReference>
<dbReference type="Gene3D" id="3.40.50.1110">
    <property type="entry name" value="SGNH hydrolase"/>
    <property type="match status" value="1"/>
</dbReference>
<dbReference type="GO" id="GO:0005975">
    <property type="term" value="P:carbohydrate metabolic process"/>
    <property type="evidence" value="ECO:0007669"/>
    <property type="project" value="UniProtKB-ARBA"/>
</dbReference>
<keyword evidence="5" id="KW-1185">Reference proteome</keyword>
<feature type="domain" description="SGNH hydrolase-type esterase" evidence="3">
    <location>
        <begin position="50"/>
        <end position="244"/>
    </location>
</feature>
<protein>
    <recommendedName>
        <fullName evidence="3">SGNH hydrolase-type esterase domain-containing protein</fullName>
    </recommendedName>
</protein>
<evidence type="ECO:0000256" key="2">
    <source>
        <dbReference type="SAM" id="SignalP"/>
    </source>
</evidence>
<feature type="compositionally biased region" description="Low complexity" evidence="1">
    <location>
        <begin position="407"/>
        <end position="418"/>
    </location>
</feature>
<feature type="compositionally biased region" description="Basic and acidic residues" evidence="1">
    <location>
        <begin position="396"/>
        <end position="406"/>
    </location>
</feature>